<gene>
    <name evidence="1" type="ORF">PsorP6_009229</name>
</gene>
<keyword evidence="2" id="KW-1185">Reference proteome</keyword>
<reference evidence="1 2" key="1">
    <citation type="journal article" date="2022" name="bioRxiv">
        <title>The genome of the oomycete Peronosclerospora sorghi, a cosmopolitan pathogen of maize and sorghum, is inflated with dispersed pseudogenes.</title>
        <authorList>
            <person name="Fletcher K."/>
            <person name="Martin F."/>
            <person name="Isakeit T."/>
            <person name="Cavanaugh K."/>
            <person name="Magill C."/>
            <person name="Michelmore R."/>
        </authorList>
    </citation>
    <scope>NUCLEOTIDE SEQUENCE [LARGE SCALE GENOMIC DNA]</scope>
    <source>
        <strain evidence="1">P6</strain>
    </source>
</reference>
<protein>
    <submittedName>
        <fullName evidence="1">Uncharacterized protein</fullName>
    </submittedName>
</protein>
<dbReference type="EMBL" id="CM047584">
    <property type="protein sequence ID" value="KAI9911418.1"/>
    <property type="molecule type" value="Genomic_DNA"/>
</dbReference>
<sequence length="140" mass="15191">MQLQDLQKKIRAQDVQAIEDARVALDYAAARHRVAAYDANRKPSLLDHSGSEMGDLDIPKGKAPPTNNTMQRNLLDSVARVLSEIDRQALDTEVTALDLTKAIQHVKATSSPAMDSLQQDSSKSRQTCSGSASSWSSNIG</sequence>
<evidence type="ECO:0000313" key="2">
    <source>
        <dbReference type="Proteomes" id="UP001163321"/>
    </source>
</evidence>
<accession>A0ACC0W0C3</accession>
<evidence type="ECO:0000313" key="1">
    <source>
        <dbReference type="EMBL" id="KAI9911418.1"/>
    </source>
</evidence>
<organism evidence="1 2">
    <name type="scientific">Peronosclerospora sorghi</name>
    <dbReference type="NCBI Taxonomy" id="230839"/>
    <lineage>
        <taxon>Eukaryota</taxon>
        <taxon>Sar</taxon>
        <taxon>Stramenopiles</taxon>
        <taxon>Oomycota</taxon>
        <taxon>Peronosporomycetes</taxon>
        <taxon>Peronosporales</taxon>
        <taxon>Peronosporaceae</taxon>
        <taxon>Peronosclerospora</taxon>
    </lineage>
</organism>
<name>A0ACC0W0C3_9STRA</name>
<dbReference type="Proteomes" id="UP001163321">
    <property type="component" value="Chromosome 5"/>
</dbReference>
<comment type="caution">
    <text evidence="1">The sequence shown here is derived from an EMBL/GenBank/DDBJ whole genome shotgun (WGS) entry which is preliminary data.</text>
</comment>
<proteinExistence type="predicted"/>